<dbReference type="PRINTS" id="PR00035">
    <property type="entry name" value="HTHGNTR"/>
</dbReference>
<dbReference type="RefSeq" id="WP_326834755.1">
    <property type="nucleotide sequence ID" value="NZ_CP142149.1"/>
</dbReference>
<dbReference type="InterPro" id="IPR008920">
    <property type="entry name" value="TF_FadR/GntR_C"/>
</dbReference>
<dbReference type="SMART" id="SM00895">
    <property type="entry name" value="FCD"/>
    <property type="match status" value="1"/>
</dbReference>
<dbReference type="SUPFAM" id="SSF48008">
    <property type="entry name" value="GntR ligand-binding domain-like"/>
    <property type="match status" value="1"/>
</dbReference>
<keyword evidence="2" id="KW-0238">DNA-binding</keyword>
<dbReference type="PANTHER" id="PTHR43537">
    <property type="entry name" value="TRANSCRIPTIONAL REGULATOR, GNTR FAMILY"/>
    <property type="match status" value="1"/>
</dbReference>
<protein>
    <submittedName>
        <fullName evidence="6">GntR family transcriptional regulator</fullName>
    </submittedName>
</protein>
<dbReference type="EMBL" id="CP142149">
    <property type="protein sequence ID" value="WSE31947.1"/>
    <property type="molecule type" value="Genomic_DNA"/>
</dbReference>
<dbReference type="PROSITE" id="PS50949">
    <property type="entry name" value="HTH_GNTR"/>
    <property type="match status" value="1"/>
</dbReference>
<evidence type="ECO:0000313" key="6">
    <source>
        <dbReference type="EMBL" id="WSE31947.1"/>
    </source>
</evidence>
<reference evidence="6 7" key="1">
    <citation type="journal article" date="2015" name="Int. J. Syst. Evol. Microbiol.">
        <title>Amycolatopsis rhabdoformis sp. nov., an actinomycete isolated from a tropical forest soil.</title>
        <authorList>
            <person name="Souza W.R."/>
            <person name="Silva R.E."/>
            <person name="Goodfellow M."/>
            <person name="Busarakam K."/>
            <person name="Figueiro F.S."/>
            <person name="Ferreira D."/>
            <person name="Rodrigues-Filho E."/>
            <person name="Moraes L.A.B."/>
            <person name="Zucchi T.D."/>
        </authorList>
    </citation>
    <scope>NUCLEOTIDE SEQUENCE [LARGE SCALE GENOMIC DNA]</scope>
    <source>
        <strain evidence="6 7">NCIMB 14900</strain>
    </source>
</reference>
<dbReference type="SUPFAM" id="SSF46785">
    <property type="entry name" value="Winged helix' DNA-binding domain"/>
    <property type="match status" value="1"/>
</dbReference>
<keyword evidence="1" id="KW-0805">Transcription regulation</keyword>
<keyword evidence="3" id="KW-0804">Transcription</keyword>
<keyword evidence="7" id="KW-1185">Reference proteome</keyword>
<feature type="region of interest" description="Disordered" evidence="4">
    <location>
        <begin position="1"/>
        <end position="26"/>
    </location>
</feature>
<evidence type="ECO:0000313" key="7">
    <source>
        <dbReference type="Proteomes" id="UP001330812"/>
    </source>
</evidence>
<dbReference type="InterPro" id="IPR011711">
    <property type="entry name" value="GntR_C"/>
</dbReference>
<feature type="compositionally biased region" description="Low complexity" evidence="4">
    <location>
        <begin position="1"/>
        <end position="18"/>
    </location>
</feature>
<evidence type="ECO:0000259" key="5">
    <source>
        <dbReference type="PROSITE" id="PS50949"/>
    </source>
</evidence>
<dbReference type="Pfam" id="PF07729">
    <property type="entry name" value="FCD"/>
    <property type="match status" value="1"/>
</dbReference>
<feature type="domain" description="HTH gntR-type" evidence="5">
    <location>
        <begin position="19"/>
        <end position="86"/>
    </location>
</feature>
<dbReference type="SMART" id="SM00345">
    <property type="entry name" value="HTH_GNTR"/>
    <property type="match status" value="1"/>
</dbReference>
<evidence type="ECO:0000256" key="4">
    <source>
        <dbReference type="SAM" id="MobiDB-lite"/>
    </source>
</evidence>
<dbReference type="Pfam" id="PF00392">
    <property type="entry name" value="GntR"/>
    <property type="match status" value="1"/>
</dbReference>
<gene>
    <name evidence="6" type="ORF">VSH64_07465</name>
</gene>
<dbReference type="Gene3D" id="1.10.10.10">
    <property type="entry name" value="Winged helix-like DNA-binding domain superfamily/Winged helix DNA-binding domain"/>
    <property type="match status" value="1"/>
</dbReference>
<sequence length="236" mass="25534">MTGQQTTGPGAQATTTGQRSTRERLTDDVRAAITGGQLRPGTRLNERELCERHTVSRTALREALRQLEAEGLVTVEAHRGASVARITYQDAEALFELRGALEALTCSLFAQRGTPEQKRALVECLRDTAATMRTGSIDDTLAAKDRFYGALLDGAGNPELTSSLRRLHARVQLLRRHSLAAQGRTEQSISELEAMCQAIVAGDAEGARLAGSHHVAQARFAALPRIFAEETDSASR</sequence>
<dbReference type="PANTHER" id="PTHR43537:SF24">
    <property type="entry name" value="GLUCONATE OPERON TRANSCRIPTIONAL REPRESSOR"/>
    <property type="match status" value="1"/>
</dbReference>
<evidence type="ECO:0000256" key="1">
    <source>
        <dbReference type="ARBA" id="ARBA00023015"/>
    </source>
</evidence>
<dbReference type="InterPro" id="IPR036388">
    <property type="entry name" value="WH-like_DNA-bd_sf"/>
</dbReference>
<proteinExistence type="predicted"/>
<name>A0ABZ1IC04_9PSEU</name>
<evidence type="ECO:0000256" key="3">
    <source>
        <dbReference type="ARBA" id="ARBA00023163"/>
    </source>
</evidence>
<organism evidence="6 7">
    <name type="scientific">Amycolatopsis rhabdoformis</name>
    <dbReference type="NCBI Taxonomy" id="1448059"/>
    <lineage>
        <taxon>Bacteria</taxon>
        <taxon>Bacillati</taxon>
        <taxon>Actinomycetota</taxon>
        <taxon>Actinomycetes</taxon>
        <taxon>Pseudonocardiales</taxon>
        <taxon>Pseudonocardiaceae</taxon>
        <taxon>Amycolatopsis</taxon>
    </lineage>
</organism>
<dbReference type="InterPro" id="IPR000524">
    <property type="entry name" value="Tscrpt_reg_HTH_GntR"/>
</dbReference>
<evidence type="ECO:0000256" key="2">
    <source>
        <dbReference type="ARBA" id="ARBA00023125"/>
    </source>
</evidence>
<accession>A0ABZ1IC04</accession>
<dbReference type="Gene3D" id="1.20.120.530">
    <property type="entry name" value="GntR ligand-binding domain-like"/>
    <property type="match status" value="1"/>
</dbReference>
<dbReference type="InterPro" id="IPR036390">
    <property type="entry name" value="WH_DNA-bd_sf"/>
</dbReference>
<dbReference type="CDD" id="cd07377">
    <property type="entry name" value="WHTH_GntR"/>
    <property type="match status" value="1"/>
</dbReference>
<dbReference type="Proteomes" id="UP001330812">
    <property type="component" value="Chromosome"/>
</dbReference>